<dbReference type="EMBL" id="AP025516">
    <property type="protein sequence ID" value="BDD85720.1"/>
    <property type="molecule type" value="Genomic_DNA"/>
</dbReference>
<sequence length="247" mass="28450">MILIVIPCFNEARRLVPEQIIAFLDQDGDTELLFVDDASIDQTSQILHALQDRVPDRLHVLSLSRNQGKGNAVRQGILHGLQGTYHLLGYWDADLATPLPTISTFARQMEANPHLQMICGSRVQRLGASIQRHWYRHYPGRFIATWISLLLSLPVYDTQCGAKLFTSRLAEDLFAAPFLSRWLFDVELFARIIGLVGREEAVRQIQEYPLERWTDVGESKVSLSYLPKIPFELWRISRHYRHQLENS</sequence>
<dbReference type="Pfam" id="PF00535">
    <property type="entry name" value="Glycos_transf_2"/>
    <property type="match status" value="1"/>
</dbReference>
<accession>A0ABN6M0U3</accession>
<dbReference type="InterPro" id="IPR001173">
    <property type="entry name" value="Glyco_trans_2-like"/>
</dbReference>
<dbReference type="InterPro" id="IPR029044">
    <property type="entry name" value="Nucleotide-diphossugar_trans"/>
</dbReference>
<dbReference type="Gene3D" id="3.90.550.10">
    <property type="entry name" value="Spore Coat Polysaccharide Biosynthesis Protein SpsA, Chain A"/>
    <property type="match status" value="1"/>
</dbReference>
<keyword evidence="3" id="KW-1185">Reference proteome</keyword>
<dbReference type="PANTHER" id="PTHR10859:SF91">
    <property type="entry name" value="DOLICHYL-PHOSPHATE BETA-GLUCOSYLTRANSFERASE"/>
    <property type="match status" value="1"/>
</dbReference>
<reference evidence="2 3" key="1">
    <citation type="submission" date="2022-01" db="EMBL/GenBank/DDBJ databases">
        <title>Desulfofustis limnae sp. nov., a novel mesophilic sulfate-reducing bacterium isolated from marsh soil.</title>
        <authorList>
            <person name="Watanabe M."/>
            <person name="Takahashi A."/>
            <person name="Kojima H."/>
            <person name="Fukui M."/>
        </authorList>
    </citation>
    <scope>NUCLEOTIDE SEQUENCE [LARGE SCALE GENOMIC DNA]</scope>
    <source>
        <strain evidence="2 3">PPLL</strain>
    </source>
</reference>
<evidence type="ECO:0000313" key="2">
    <source>
        <dbReference type="EMBL" id="BDD85720.1"/>
    </source>
</evidence>
<dbReference type="SUPFAM" id="SSF53448">
    <property type="entry name" value="Nucleotide-diphospho-sugar transferases"/>
    <property type="match status" value="1"/>
</dbReference>
<proteinExistence type="predicted"/>
<organism evidence="2 3">
    <name type="scientific">Desulfofustis limnaeus</name>
    <dbReference type="NCBI Taxonomy" id="2740163"/>
    <lineage>
        <taxon>Bacteria</taxon>
        <taxon>Pseudomonadati</taxon>
        <taxon>Thermodesulfobacteriota</taxon>
        <taxon>Desulfobulbia</taxon>
        <taxon>Desulfobulbales</taxon>
        <taxon>Desulfocapsaceae</taxon>
        <taxon>Desulfofustis</taxon>
    </lineage>
</organism>
<dbReference type="Proteomes" id="UP000830055">
    <property type="component" value="Chromosome"/>
</dbReference>
<dbReference type="PANTHER" id="PTHR10859">
    <property type="entry name" value="GLYCOSYL TRANSFERASE"/>
    <property type="match status" value="1"/>
</dbReference>
<evidence type="ECO:0000259" key="1">
    <source>
        <dbReference type="Pfam" id="PF00535"/>
    </source>
</evidence>
<name>A0ABN6M0U3_9BACT</name>
<dbReference type="RefSeq" id="WP_284152855.1">
    <property type="nucleotide sequence ID" value="NZ_AP025516.1"/>
</dbReference>
<evidence type="ECO:0000313" key="3">
    <source>
        <dbReference type="Proteomes" id="UP000830055"/>
    </source>
</evidence>
<feature type="domain" description="Glycosyltransferase 2-like" evidence="1">
    <location>
        <begin position="4"/>
        <end position="152"/>
    </location>
</feature>
<protein>
    <recommendedName>
        <fullName evidence="1">Glycosyltransferase 2-like domain-containing protein</fullName>
    </recommendedName>
</protein>
<gene>
    <name evidence="2" type="ORF">DPPLL_00850</name>
</gene>